<keyword evidence="4 6" id="KW-1133">Transmembrane helix</keyword>
<name>A0AAE3ZL42_9ACTN</name>
<dbReference type="Proteomes" id="UP001183629">
    <property type="component" value="Unassembled WGS sequence"/>
</dbReference>
<dbReference type="InterPro" id="IPR050545">
    <property type="entry name" value="Mycobact_MmpL"/>
</dbReference>
<proteinExistence type="predicted"/>
<keyword evidence="3 6" id="KW-0812">Transmembrane</keyword>
<accession>A0AAE3ZL42</accession>
<feature type="transmembrane region" description="Helical" evidence="6">
    <location>
        <begin position="269"/>
        <end position="288"/>
    </location>
</feature>
<dbReference type="GO" id="GO:0005886">
    <property type="term" value="C:plasma membrane"/>
    <property type="evidence" value="ECO:0007669"/>
    <property type="project" value="UniProtKB-SubCell"/>
</dbReference>
<dbReference type="InterPro" id="IPR004869">
    <property type="entry name" value="MMPL_dom"/>
</dbReference>
<dbReference type="AlphaFoldDB" id="A0AAE3ZL42"/>
<dbReference type="PANTHER" id="PTHR33406">
    <property type="entry name" value="MEMBRANE PROTEIN MJ1562-RELATED"/>
    <property type="match status" value="1"/>
</dbReference>
<feature type="transmembrane region" description="Helical" evidence="6">
    <location>
        <begin position="533"/>
        <end position="554"/>
    </location>
</feature>
<evidence type="ECO:0000259" key="7">
    <source>
        <dbReference type="PROSITE" id="PS50156"/>
    </source>
</evidence>
<dbReference type="Gene3D" id="1.20.1640.10">
    <property type="entry name" value="Multidrug efflux transporter AcrB transmembrane domain"/>
    <property type="match status" value="2"/>
</dbReference>
<dbReference type="PROSITE" id="PS50156">
    <property type="entry name" value="SSD"/>
    <property type="match status" value="1"/>
</dbReference>
<keyword evidence="2" id="KW-1003">Cell membrane</keyword>
<feature type="transmembrane region" description="Helical" evidence="6">
    <location>
        <begin position="355"/>
        <end position="374"/>
    </location>
</feature>
<feature type="transmembrane region" description="Helical" evidence="6">
    <location>
        <begin position="197"/>
        <end position="214"/>
    </location>
</feature>
<evidence type="ECO:0000313" key="8">
    <source>
        <dbReference type="EMBL" id="MDR7320676.1"/>
    </source>
</evidence>
<dbReference type="Pfam" id="PF03176">
    <property type="entry name" value="MMPL"/>
    <property type="match status" value="2"/>
</dbReference>
<feature type="transmembrane region" description="Helical" evidence="6">
    <location>
        <begin position="566"/>
        <end position="586"/>
    </location>
</feature>
<evidence type="ECO:0000256" key="6">
    <source>
        <dbReference type="SAM" id="Phobius"/>
    </source>
</evidence>
<comment type="caution">
    <text evidence="8">The sequence shown here is derived from an EMBL/GenBank/DDBJ whole genome shotgun (WGS) entry which is preliminary data.</text>
</comment>
<feature type="transmembrane region" description="Helical" evidence="6">
    <location>
        <begin position="220"/>
        <end position="241"/>
    </location>
</feature>
<organism evidence="8 9">
    <name type="scientific">Catenuloplanes niger</name>
    <dbReference type="NCBI Taxonomy" id="587534"/>
    <lineage>
        <taxon>Bacteria</taxon>
        <taxon>Bacillati</taxon>
        <taxon>Actinomycetota</taxon>
        <taxon>Actinomycetes</taxon>
        <taxon>Micromonosporales</taxon>
        <taxon>Micromonosporaceae</taxon>
        <taxon>Catenuloplanes</taxon>
    </lineage>
</organism>
<keyword evidence="5 6" id="KW-0472">Membrane</keyword>
<dbReference type="RefSeq" id="WP_310409283.1">
    <property type="nucleotide sequence ID" value="NZ_JAVDYC010000001.1"/>
</dbReference>
<feature type="transmembrane region" description="Helical" evidence="6">
    <location>
        <begin position="643"/>
        <end position="671"/>
    </location>
</feature>
<evidence type="ECO:0000256" key="3">
    <source>
        <dbReference type="ARBA" id="ARBA00022692"/>
    </source>
</evidence>
<dbReference type="SUPFAM" id="SSF82866">
    <property type="entry name" value="Multidrug efflux transporter AcrB transmembrane domain"/>
    <property type="match status" value="2"/>
</dbReference>
<gene>
    <name evidence="8" type="ORF">J2S44_000926</name>
</gene>
<feature type="transmembrane region" description="Helical" evidence="6">
    <location>
        <begin position="503"/>
        <end position="526"/>
    </location>
</feature>
<dbReference type="EMBL" id="JAVDYC010000001">
    <property type="protein sequence ID" value="MDR7320676.1"/>
    <property type="molecule type" value="Genomic_DNA"/>
</dbReference>
<comment type="subcellular location">
    <subcellularLocation>
        <location evidence="1">Cell membrane</location>
        <topology evidence="1">Multi-pass membrane protein</topology>
    </subcellularLocation>
</comment>
<evidence type="ECO:0000256" key="2">
    <source>
        <dbReference type="ARBA" id="ARBA00022475"/>
    </source>
</evidence>
<protein>
    <submittedName>
        <fullName evidence="8">RND superfamily putative drug exporter</fullName>
    </submittedName>
</protein>
<sequence>MTSLLARVGRACVAHPWRTITGWVLVLATAFTVAGAVGGVPQDNYDVPGLRAQAGTELLRRVFPDTSGTEARVVLHMPGGQPVAEQLAEDVTGRLREVADVGNVGTPRFSDDRDTALIDVRYTAPVTDLGDDIVQRLRDATSAATAAGVQVEFAGQVGEQEKAGGGAGEAIGLLVALVVLLIAFGSVLAAGLPIVSALFGLGAGTALTLLVAAFTDVSTLAPTVATMVGLGVGIDYALLLVTRYAEDVRGGLPPRVAAVTATGTAGRSVLAAGATVLVSLSGLLVSGLPDFRSIGYATALVVLATMAAALTLVPALCALSGQRIVSRRHRTRTSAAAAMPTGSERWARRVARRPVLWGLGALAVLLALGAPMLGMRTWPDDAGSGSVDTTARRAYDLIAAEYGPGAYAPVVVAVDLSTMDPAELPGLGARIAAEPGVAEVSPPLVSEDLTGAMIVVQTDYAPRDERSAEVVTTLRDVVLPDGAEVTGTTALYIDLAGLLAERLWWAIGMVVTLSVTVLVVVFRSILVPLKAALVNLLSVAAAYGVLTAVFQWGWGAGLIGVDRPVPVSTFVPLVLFTVLFGLSMDYEVFLISRIREHWQESGDPVDSMVRGLAATGRTITSAALIMVAVFGGFVAAGDTVTKMIGLGLATAVAVDATVVRLVLVPAAMVLMGRANWWMPRRLGRLLPGRPRTSAYVPQEEDGTPAPVG</sequence>
<evidence type="ECO:0000313" key="9">
    <source>
        <dbReference type="Proteomes" id="UP001183629"/>
    </source>
</evidence>
<feature type="transmembrane region" description="Helical" evidence="6">
    <location>
        <begin position="20"/>
        <end position="40"/>
    </location>
</feature>
<evidence type="ECO:0000256" key="5">
    <source>
        <dbReference type="ARBA" id="ARBA00023136"/>
    </source>
</evidence>
<keyword evidence="9" id="KW-1185">Reference proteome</keyword>
<feature type="transmembrane region" description="Helical" evidence="6">
    <location>
        <begin position="170"/>
        <end position="190"/>
    </location>
</feature>
<feature type="transmembrane region" description="Helical" evidence="6">
    <location>
        <begin position="294"/>
        <end position="319"/>
    </location>
</feature>
<evidence type="ECO:0000256" key="4">
    <source>
        <dbReference type="ARBA" id="ARBA00022989"/>
    </source>
</evidence>
<evidence type="ECO:0000256" key="1">
    <source>
        <dbReference type="ARBA" id="ARBA00004651"/>
    </source>
</evidence>
<dbReference type="InterPro" id="IPR000731">
    <property type="entry name" value="SSD"/>
</dbReference>
<dbReference type="PANTHER" id="PTHR33406:SF13">
    <property type="entry name" value="MEMBRANE PROTEIN YDFJ"/>
    <property type="match status" value="1"/>
</dbReference>
<feature type="domain" description="SSD" evidence="7">
    <location>
        <begin position="172"/>
        <end position="319"/>
    </location>
</feature>
<reference evidence="8 9" key="1">
    <citation type="submission" date="2023-07" db="EMBL/GenBank/DDBJ databases">
        <title>Sequencing the genomes of 1000 actinobacteria strains.</title>
        <authorList>
            <person name="Klenk H.-P."/>
        </authorList>
    </citation>
    <scope>NUCLEOTIDE SEQUENCE [LARGE SCALE GENOMIC DNA]</scope>
    <source>
        <strain evidence="8 9">DSM 44711</strain>
    </source>
</reference>
<feature type="transmembrane region" description="Helical" evidence="6">
    <location>
        <begin position="618"/>
        <end position="637"/>
    </location>
</feature>